<protein>
    <submittedName>
        <fullName evidence="2">Uncharacterized protein</fullName>
    </submittedName>
</protein>
<dbReference type="OrthoDB" id="421638at2759"/>
<keyword evidence="1" id="KW-0812">Transmembrane</keyword>
<dbReference type="InterPro" id="IPR013869">
    <property type="entry name" value="DUF1757"/>
</dbReference>
<reference evidence="2 3" key="1">
    <citation type="submission" date="2018-11" db="EMBL/GenBank/DDBJ databases">
        <authorList>
            <consortium name="Pathogen Informatics"/>
        </authorList>
    </citation>
    <scope>NUCLEOTIDE SEQUENCE [LARGE SCALE GENOMIC DNA]</scope>
</reference>
<keyword evidence="1" id="KW-0472">Membrane</keyword>
<feature type="transmembrane region" description="Helical" evidence="1">
    <location>
        <begin position="77"/>
        <end position="93"/>
    </location>
</feature>
<dbReference type="Proteomes" id="UP000270094">
    <property type="component" value="Unassembled WGS sequence"/>
</dbReference>
<evidence type="ECO:0000256" key="1">
    <source>
        <dbReference type="SAM" id="Phobius"/>
    </source>
</evidence>
<name>A0A3P7L159_STRVU</name>
<sequence>MSTYWLKNFVGIPQSDFEMLKVPRPSTEFCVHVTFRSIQTGALLGSVLGPLSAMIFDTKNTNSKALTERFVKGGTNGALIGAVMGPLLTYLALRDMNTVRLYDKCYRLRFDKQQLWQDRTCLISAALGYLTSGSLGLVVGLDLAVVMSNLMGKAW</sequence>
<evidence type="ECO:0000313" key="2">
    <source>
        <dbReference type="EMBL" id="VDM73142.1"/>
    </source>
</evidence>
<dbReference type="PANTHER" id="PTHR38636">
    <property type="entry name" value="PROTEIN CBG20488"/>
    <property type="match status" value="1"/>
</dbReference>
<dbReference type="PANTHER" id="PTHR38636:SF1">
    <property type="entry name" value="CHLORIDE CHANNEL PROTEIN CLC-D"/>
    <property type="match status" value="1"/>
</dbReference>
<keyword evidence="3" id="KW-1185">Reference proteome</keyword>
<organism evidence="2 3">
    <name type="scientific">Strongylus vulgaris</name>
    <name type="common">Blood worm</name>
    <dbReference type="NCBI Taxonomy" id="40348"/>
    <lineage>
        <taxon>Eukaryota</taxon>
        <taxon>Metazoa</taxon>
        <taxon>Ecdysozoa</taxon>
        <taxon>Nematoda</taxon>
        <taxon>Chromadorea</taxon>
        <taxon>Rhabditida</taxon>
        <taxon>Rhabditina</taxon>
        <taxon>Rhabditomorpha</taxon>
        <taxon>Strongyloidea</taxon>
        <taxon>Strongylidae</taxon>
        <taxon>Strongylus</taxon>
    </lineage>
</organism>
<feature type="transmembrane region" description="Helical" evidence="1">
    <location>
        <begin position="122"/>
        <end position="146"/>
    </location>
</feature>
<gene>
    <name evidence="2" type="ORF">SVUK_LOCUS8140</name>
</gene>
<proteinExistence type="predicted"/>
<dbReference type="Pfam" id="PF08560">
    <property type="entry name" value="DUF1757"/>
    <property type="match status" value="1"/>
</dbReference>
<accession>A0A3P7L159</accession>
<feature type="transmembrane region" description="Helical" evidence="1">
    <location>
        <begin position="38"/>
        <end position="56"/>
    </location>
</feature>
<dbReference type="AlphaFoldDB" id="A0A3P7L159"/>
<keyword evidence="1" id="KW-1133">Transmembrane helix</keyword>
<evidence type="ECO:0000313" key="3">
    <source>
        <dbReference type="Proteomes" id="UP000270094"/>
    </source>
</evidence>
<dbReference type="EMBL" id="UYYB01029105">
    <property type="protein sequence ID" value="VDM73142.1"/>
    <property type="molecule type" value="Genomic_DNA"/>
</dbReference>